<dbReference type="CDD" id="cd00830">
    <property type="entry name" value="KAS_III"/>
    <property type="match status" value="1"/>
</dbReference>
<dbReference type="GO" id="GO:0006633">
    <property type="term" value="P:fatty acid biosynthetic process"/>
    <property type="evidence" value="ECO:0007669"/>
    <property type="project" value="InterPro"/>
</dbReference>
<dbReference type="GO" id="GO:0004315">
    <property type="term" value="F:3-oxoacyl-[acyl-carrier-protein] synthase activity"/>
    <property type="evidence" value="ECO:0007669"/>
    <property type="project" value="InterPro"/>
</dbReference>
<protein>
    <submittedName>
        <fullName evidence="5">Ketoacyl-ACP synthase III</fullName>
    </submittedName>
</protein>
<reference evidence="5" key="1">
    <citation type="submission" date="2021-11" db="EMBL/GenBank/DDBJ databases">
        <title>Description of novel Chryseobacterium species.</title>
        <authorList>
            <person name="Saticioglu I.B."/>
            <person name="Ay H."/>
            <person name="Altun S."/>
            <person name="Duman M."/>
        </authorList>
    </citation>
    <scope>NUCLEOTIDE SEQUENCE</scope>
    <source>
        <strain evidence="5">C-17</strain>
    </source>
</reference>
<dbReference type="AlphaFoldDB" id="A0A9Q3YZ66"/>
<dbReference type="Pfam" id="PF08545">
    <property type="entry name" value="ACP_syn_III"/>
    <property type="match status" value="1"/>
</dbReference>
<accession>A0A9Q3YZ66</accession>
<dbReference type="Proteomes" id="UP001108025">
    <property type="component" value="Unassembled WGS sequence"/>
</dbReference>
<dbReference type="InterPro" id="IPR013751">
    <property type="entry name" value="ACP_syn_III_N"/>
</dbReference>
<keyword evidence="1" id="KW-0808">Transferase</keyword>
<dbReference type="Gene3D" id="3.40.47.10">
    <property type="match status" value="2"/>
</dbReference>
<dbReference type="RefSeq" id="WP_230669849.1">
    <property type="nucleotide sequence ID" value="NZ_JAJNAY010000001.1"/>
</dbReference>
<feature type="domain" description="Beta-ketoacyl-[acyl-carrier-protein] synthase III N-terminal" evidence="4">
    <location>
        <begin position="129"/>
        <end position="204"/>
    </location>
</feature>
<dbReference type="PANTHER" id="PTHR34069">
    <property type="entry name" value="3-OXOACYL-[ACYL-CARRIER-PROTEIN] SYNTHASE 3"/>
    <property type="match status" value="1"/>
</dbReference>
<evidence type="ECO:0000313" key="6">
    <source>
        <dbReference type="Proteomes" id="UP001108025"/>
    </source>
</evidence>
<name>A0A9Q3YZ66_9FLAO</name>
<sequence length="354" mass="39418">MKSKIIGVGNYIPLETITNLFFDNHIFLNEKGENLKEDNHLITSKLKKITGIEERRYASDNQVTSDLGFIAAKNAIENSKIDPETLDYIIFAHNFGDVKSGTIQSDAVPSLASRVKNLLQIKNNFCVGYDLLFGCPGWIEGVIQANAFIKSGIAKRCLVIGAETLSRVTDPHDRDSMIYADGAGAIILEANEDDDDSGIKSHISASHTYKEKDFLNFGKSYNTDNCPDTRYIKMDGRKIYEFALINVPDAMKKCLDQSGYTIDQLDKIIIHQANEKMDEAIVNRFYQLYDTPPPPDIMPMVISKLGNSSVATIPTLLTMILNNELPTHSIKKNDIVLFASVGAGMNINAFVYKF</sequence>
<dbReference type="GO" id="GO:0044550">
    <property type="term" value="P:secondary metabolite biosynthetic process"/>
    <property type="evidence" value="ECO:0007669"/>
    <property type="project" value="TreeGrafter"/>
</dbReference>
<evidence type="ECO:0000259" key="4">
    <source>
        <dbReference type="Pfam" id="PF08545"/>
    </source>
</evidence>
<dbReference type="InterPro" id="IPR016039">
    <property type="entry name" value="Thiolase-like"/>
</dbReference>
<evidence type="ECO:0000256" key="2">
    <source>
        <dbReference type="ARBA" id="ARBA00023315"/>
    </source>
</evidence>
<evidence type="ECO:0000259" key="3">
    <source>
        <dbReference type="Pfam" id="PF08541"/>
    </source>
</evidence>
<dbReference type="EMBL" id="JAJNAY010000001">
    <property type="protein sequence ID" value="MCD1117765.1"/>
    <property type="molecule type" value="Genomic_DNA"/>
</dbReference>
<evidence type="ECO:0000256" key="1">
    <source>
        <dbReference type="ARBA" id="ARBA00022679"/>
    </source>
</evidence>
<dbReference type="PANTHER" id="PTHR34069:SF2">
    <property type="entry name" value="BETA-KETOACYL-[ACYL-CARRIER-PROTEIN] SYNTHASE III"/>
    <property type="match status" value="1"/>
</dbReference>
<keyword evidence="2" id="KW-0012">Acyltransferase</keyword>
<organism evidence="5 6">
    <name type="scientific">Chryseobacterium turcicum</name>
    <dbReference type="NCBI Taxonomy" id="2898076"/>
    <lineage>
        <taxon>Bacteria</taxon>
        <taxon>Pseudomonadati</taxon>
        <taxon>Bacteroidota</taxon>
        <taxon>Flavobacteriia</taxon>
        <taxon>Flavobacteriales</taxon>
        <taxon>Weeksellaceae</taxon>
        <taxon>Chryseobacterium group</taxon>
        <taxon>Chryseobacterium</taxon>
    </lineage>
</organism>
<comment type="caution">
    <text evidence="5">The sequence shown here is derived from an EMBL/GenBank/DDBJ whole genome shotgun (WGS) entry which is preliminary data.</text>
</comment>
<dbReference type="Pfam" id="PF08541">
    <property type="entry name" value="ACP_syn_III_C"/>
    <property type="match status" value="1"/>
</dbReference>
<evidence type="ECO:0000313" key="5">
    <source>
        <dbReference type="EMBL" id="MCD1117765.1"/>
    </source>
</evidence>
<dbReference type="InterPro" id="IPR013747">
    <property type="entry name" value="ACP_syn_III_C"/>
</dbReference>
<gene>
    <name evidence="5" type="ORF">LO744_12935</name>
</gene>
<proteinExistence type="predicted"/>
<feature type="domain" description="Beta-ketoacyl-[acyl-carrier-protein] synthase III C-terminal" evidence="3">
    <location>
        <begin position="255"/>
        <end position="353"/>
    </location>
</feature>
<keyword evidence="6" id="KW-1185">Reference proteome</keyword>
<dbReference type="SUPFAM" id="SSF53901">
    <property type="entry name" value="Thiolase-like"/>
    <property type="match status" value="1"/>
</dbReference>